<dbReference type="EMBL" id="FXTI01000006">
    <property type="protein sequence ID" value="SMO74459.1"/>
    <property type="molecule type" value="Genomic_DNA"/>
</dbReference>
<dbReference type="Proteomes" id="UP000315636">
    <property type="component" value="Unassembled WGS sequence"/>
</dbReference>
<dbReference type="SUPFAM" id="SSF159774">
    <property type="entry name" value="YerB-like"/>
    <property type="match status" value="1"/>
</dbReference>
<sequence>MMRCRFLLCCLLIFSLTVGCTGFMKKGASEKETSGKSAVANHPLTGEPLEQTDPGPVFMVMVNNHPDARPQTGLDQADMVVEALTEGEITRFAAFYYGHQQGIVGPVRSIRPYYLDLREGPQAVVGHAGGSPQALKRMDEQNIPSLDGIHEAGAYFQRKDFRKPPHNLYTDLSQLRQGVIQEGIDAKKRVNSPYVFDSETPKSGEKLAFHIRIAYHRLYEVGYQYNQANGSYIRYTQGEKQLDGKTKHPLSMKNVLVIRTSHRVIDSSGRREIDLTGSGKGMLFRDGKAISIQWENRNGWIVPVRDGEIAPFHPGKTWIHVIPENGNLAYGKG</sequence>
<dbReference type="OrthoDB" id="9779102at2"/>
<feature type="region of interest" description="Disordered" evidence="1">
    <location>
        <begin position="31"/>
        <end position="51"/>
    </location>
</feature>
<dbReference type="Pfam" id="PF17479">
    <property type="entry name" value="DUF3048_C"/>
    <property type="match status" value="1"/>
</dbReference>
<protein>
    <recommendedName>
        <fullName evidence="7">DUF3048 domain-containing protein</fullName>
    </recommendedName>
</protein>
<reference evidence="5 6" key="1">
    <citation type="submission" date="2017-05" db="EMBL/GenBank/DDBJ databases">
        <authorList>
            <person name="Varghese N."/>
            <person name="Submissions S."/>
        </authorList>
    </citation>
    <scope>NUCLEOTIDE SEQUENCE [LARGE SCALE GENOMIC DNA]</scope>
    <source>
        <strain evidence="5 6">DSM 45474</strain>
    </source>
</reference>
<name>A0A521DRX2_9BACL</name>
<dbReference type="InterPro" id="IPR035328">
    <property type="entry name" value="DUF3048_C"/>
</dbReference>
<dbReference type="InterPro" id="IPR023158">
    <property type="entry name" value="YerB-like_sf"/>
</dbReference>
<evidence type="ECO:0000259" key="3">
    <source>
        <dbReference type="Pfam" id="PF11258"/>
    </source>
</evidence>
<organism evidence="5 6">
    <name type="scientific">Melghirimyces algeriensis</name>
    <dbReference type="NCBI Taxonomy" id="910412"/>
    <lineage>
        <taxon>Bacteria</taxon>
        <taxon>Bacillati</taxon>
        <taxon>Bacillota</taxon>
        <taxon>Bacilli</taxon>
        <taxon>Bacillales</taxon>
        <taxon>Thermoactinomycetaceae</taxon>
        <taxon>Melghirimyces</taxon>
    </lineage>
</organism>
<feature type="domain" description="DUF3048" evidence="4">
    <location>
        <begin position="212"/>
        <end position="319"/>
    </location>
</feature>
<dbReference type="Gene3D" id="3.50.90.10">
    <property type="entry name" value="YerB-like"/>
    <property type="match status" value="1"/>
</dbReference>
<evidence type="ECO:0008006" key="7">
    <source>
        <dbReference type="Google" id="ProtNLM"/>
    </source>
</evidence>
<accession>A0A521DRX2</accession>
<dbReference type="AlphaFoldDB" id="A0A521DRX2"/>
<evidence type="ECO:0000259" key="4">
    <source>
        <dbReference type="Pfam" id="PF17479"/>
    </source>
</evidence>
<evidence type="ECO:0000313" key="5">
    <source>
        <dbReference type="EMBL" id="SMO74459.1"/>
    </source>
</evidence>
<feature type="domain" description="DUF3048" evidence="3">
    <location>
        <begin position="44"/>
        <end position="183"/>
    </location>
</feature>
<evidence type="ECO:0000313" key="6">
    <source>
        <dbReference type="Proteomes" id="UP000315636"/>
    </source>
</evidence>
<keyword evidence="2" id="KW-0732">Signal</keyword>
<evidence type="ECO:0000256" key="2">
    <source>
        <dbReference type="SAM" id="SignalP"/>
    </source>
</evidence>
<dbReference type="PROSITE" id="PS51257">
    <property type="entry name" value="PROKAR_LIPOPROTEIN"/>
    <property type="match status" value="1"/>
</dbReference>
<feature type="chain" id="PRO_5039502695" description="DUF3048 domain-containing protein" evidence="2">
    <location>
        <begin position="21"/>
        <end position="333"/>
    </location>
</feature>
<dbReference type="Pfam" id="PF11258">
    <property type="entry name" value="DUF3048"/>
    <property type="match status" value="1"/>
</dbReference>
<gene>
    <name evidence="5" type="ORF">SAMN06264849_106201</name>
</gene>
<dbReference type="InterPro" id="IPR021416">
    <property type="entry name" value="DUF3048_N"/>
</dbReference>
<feature type="signal peptide" evidence="2">
    <location>
        <begin position="1"/>
        <end position="20"/>
    </location>
</feature>
<keyword evidence="6" id="KW-1185">Reference proteome</keyword>
<evidence type="ECO:0000256" key="1">
    <source>
        <dbReference type="SAM" id="MobiDB-lite"/>
    </source>
</evidence>
<proteinExistence type="predicted"/>